<evidence type="ECO:0000313" key="4">
    <source>
        <dbReference type="Proteomes" id="UP000001555"/>
    </source>
</evidence>
<accession>B7PER8</accession>
<dbReference type="VEuPathDB" id="VectorBase:ISCW004390"/>
<evidence type="ECO:0000256" key="1">
    <source>
        <dbReference type="SAM" id="SignalP"/>
    </source>
</evidence>
<gene>
    <name evidence="2" type="ORF">IscW_ISCW004390</name>
</gene>
<dbReference type="OrthoDB" id="10001926at2759"/>
<feature type="signal peptide" evidence="1">
    <location>
        <begin position="1"/>
        <end position="23"/>
    </location>
</feature>
<dbReference type="EnsemblMetazoa" id="ISCW004390-RA">
    <property type="protein sequence ID" value="ISCW004390-PA"/>
    <property type="gene ID" value="ISCW004390"/>
</dbReference>
<dbReference type="VEuPathDB" id="VectorBase:ISCI004390"/>
<keyword evidence="4" id="KW-1185">Reference proteome</keyword>
<evidence type="ECO:0000313" key="2">
    <source>
        <dbReference type="EMBL" id="EEC05090.1"/>
    </source>
</evidence>
<reference evidence="2 4" key="1">
    <citation type="submission" date="2008-03" db="EMBL/GenBank/DDBJ databases">
        <title>Annotation of Ixodes scapularis.</title>
        <authorList>
            <consortium name="Ixodes scapularis Genome Project Consortium"/>
            <person name="Caler E."/>
            <person name="Hannick L.I."/>
            <person name="Bidwell S."/>
            <person name="Joardar V."/>
            <person name="Thiagarajan M."/>
            <person name="Amedeo P."/>
            <person name="Galinsky K.J."/>
            <person name="Schobel S."/>
            <person name="Inman J."/>
            <person name="Hostetler J."/>
            <person name="Miller J."/>
            <person name="Hammond M."/>
            <person name="Megy K."/>
            <person name="Lawson D."/>
            <person name="Kodira C."/>
            <person name="Sutton G."/>
            <person name="Meyer J."/>
            <person name="Hill C.A."/>
            <person name="Birren B."/>
            <person name="Nene V."/>
            <person name="Collins F."/>
            <person name="Alarcon-Chaidez F."/>
            <person name="Wikel S."/>
            <person name="Strausberg R."/>
        </authorList>
    </citation>
    <scope>NUCLEOTIDE SEQUENCE [LARGE SCALE GENOMIC DNA]</scope>
    <source>
        <strain evidence="4">Wikel</strain>
        <strain evidence="2">Wikel colony</strain>
    </source>
</reference>
<protein>
    <recommendedName>
        <fullName evidence="5">Secreted protein</fullName>
    </recommendedName>
</protein>
<dbReference type="PaxDb" id="6945-B7PER8"/>
<dbReference type="InParanoid" id="B7PER8"/>
<dbReference type="HOGENOM" id="CLU_2186810_0_0_1"/>
<organism>
    <name type="scientific">Ixodes scapularis</name>
    <name type="common">Black-legged tick</name>
    <name type="synonym">Deer tick</name>
    <dbReference type="NCBI Taxonomy" id="6945"/>
    <lineage>
        <taxon>Eukaryota</taxon>
        <taxon>Metazoa</taxon>
        <taxon>Ecdysozoa</taxon>
        <taxon>Arthropoda</taxon>
        <taxon>Chelicerata</taxon>
        <taxon>Arachnida</taxon>
        <taxon>Acari</taxon>
        <taxon>Parasitiformes</taxon>
        <taxon>Ixodida</taxon>
        <taxon>Ixodoidea</taxon>
        <taxon>Ixodidae</taxon>
        <taxon>Ixodinae</taxon>
        <taxon>Ixodes</taxon>
    </lineage>
</organism>
<proteinExistence type="predicted"/>
<name>B7PER8_IXOSC</name>
<evidence type="ECO:0008006" key="5">
    <source>
        <dbReference type="Google" id="ProtNLM"/>
    </source>
</evidence>
<dbReference type="EMBL" id="ABJB010965737">
    <property type="status" value="NOT_ANNOTATED_CDS"/>
    <property type="molecule type" value="Genomic_DNA"/>
</dbReference>
<keyword evidence="1" id="KW-0732">Signal</keyword>
<evidence type="ECO:0000313" key="3">
    <source>
        <dbReference type="EnsemblMetazoa" id="ISCW004390-PA"/>
    </source>
</evidence>
<dbReference type="Proteomes" id="UP000001555">
    <property type="component" value="Unassembled WGS sequence"/>
</dbReference>
<feature type="chain" id="PRO_5014567993" description="Secreted protein" evidence="1">
    <location>
        <begin position="24"/>
        <end position="109"/>
    </location>
</feature>
<dbReference type="VEuPathDB" id="VectorBase:ISCP_026104"/>
<reference evidence="3" key="2">
    <citation type="submission" date="2020-05" db="UniProtKB">
        <authorList>
            <consortium name="EnsemblMetazoa"/>
        </authorList>
    </citation>
    <scope>IDENTIFICATION</scope>
    <source>
        <strain evidence="3">wikel</strain>
    </source>
</reference>
<sequence length="109" mass="12166">MSSISTAVLTSVLLVFETTSGEGASTASAAITGRKLWGYTFLPRGPRRTHIHGKTRSDYYGLEDWELDVCKKISHVLRKEWGARPPKAENYLSVNVNRSTTLKVIEEIL</sequence>
<dbReference type="EMBL" id="DS697694">
    <property type="protein sequence ID" value="EEC05090.1"/>
    <property type="molecule type" value="Genomic_DNA"/>
</dbReference>
<dbReference type="AlphaFoldDB" id="B7PER8"/>